<accession>A0A0B7B9Z6</accession>
<organism evidence="1">
    <name type="scientific">Arion vulgaris</name>
    <dbReference type="NCBI Taxonomy" id="1028688"/>
    <lineage>
        <taxon>Eukaryota</taxon>
        <taxon>Metazoa</taxon>
        <taxon>Spiralia</taxon>
        <taxon>Lophotrochozoa</taxon>
        <taxon>Mollusca</taxon>
        <taxon>Gastropoda</taxon>
        <taxon>Heterobranchia</taxon>
        <taxon>Euthyneura</taxon>
        <taxon>Panpulmonata</taxon>
        <taxon>Eupulmonata</taxon>
        <taxon>Stylommatophora</taxon>
        <taxon>Helicina</taxon>
        <taxon>Arionoidea</taxon>
        <taxon>Arionidae</taxon>
        <taxon>Arion</taxon>
    </lineage>
</organism>
<name>A0A0B7B9Z6_9EUPU</name>
<sequence>MAWAVMVIGQLTTVVTLPKRDEWTPADGSNMANFYKVSITLDRECRDWSNGKSDLPINQLYY</sequence>
<dbReference type="EMBL" id="HACG01042988">
    <property type="protein sequence ID" value="CEK89853.1"/>
    <property type="molecule type" value="Transcribed_RNA"/>
</dbReference>
<reference evidence="1" key="1">
    <citation type="submission" date="2014-12" db="EMBL/GenBank/DDBJ databases">
        <title>Insight into the proteome of Arion vulgaris.</title>
        <authorList>
            <person name="Aradska J."/>
            <person name="Bulat T."/>
            <person name="Smidak R."/>
            <person name="Sarate P."/>
            <person name="Gangsoo J."/>
            <person name="Sialana F."/>
            <person name="Bilban M."/>
            <person name="Lubec G."/>
        </authorList>
    </citation>
    <scope>NUCLEOTIDE SEQUENCE</scope>
    <source>
        <tissue evidence="1">Skin</tissue>
    </source>
</reference>
<proteinExistence type="predicted"/>
<gene>
    <name evidence="1" type="primary">ORF173386</name>
</gene>
<protein>
    <submittedName>
        <fullName evidence="1">Uncharacterized protein</fullName>
    </submittedName>
</protein>
<dbReference type="AlphaFoldDB" id="A0A0B7B9Z6"/>
<evidence type="ECO:0000313" key="1">
    <source>
        <dbReference type="EMBL" id="CEK89853.1"/>
    </source>
</evidence>